<comment type="similarity">
    <text evidence="2">Belongs to the CIA30 family.</text>
</comment>
<dbReference type="PANTHER" id="PTHR13194">
    <property type="entry name" value="COMPLEX I INTERMEDIATE-ASSOCIATED PROTEIN 30"/>
    <property type="match status" value="1"/>
</dbReference>
<protein>
    <recommendedName>
        <fullName evidence="5">NADH:ubiquinone oxidoreductase intermediate-associated protein 30 domain-containing protein</fullName>
    </recommendedName>
</protein>
<evidence type="ECO:0000256" key="2">
    <source>
        <dbReference type="ARBA" id="ARBA00007884"/>
    </source>
</evidence>
<keyword evidence="3" id="KW-0496">Mitochondrion</keyword>
<evidence type="ECO:0000256" key="3">
    <source>
        <dbReference type="ARBA" id="ARBA00023128"/>
    </source>
</evidence>
<dbReference type="SUPFAM" id="SSF49785">
    <property type="entry name" value="Galactose-binding domain-like"/>
    <property type="match status" value="1"/>
</dbReference>
<dbReference type="PANTHER" id="PTHR13194:SF18">
    <property type="entry name" value="COMPLEX I INTERMEDIATE-ASSOCIATED PROTEIN 30, MITOCHONDRIAL"/>
    <property type="match status" value="1"/>
</dbReference>
<dbReference type="InterPro" id="IPR008979">
    <property type="entry name" value="Galactose-bd-like_sf"/>
</dbReference>
<dbReference type="EMBL" id="PZQS01000008">
    <property type="protein sequence ID" value="PVD25877.1"/>
    <property type="molecule type" value="Genomic_DNA"/>
</dbReference>
<sequence length="299" mass="35171">MAQGVCRYASIMNGARQVLFHHRIHKVFKQHLVCISVWEKDKKGGNRKPYPVSHIEMIKDGLKMMGPEMKKFGDEMKHKFRADPFVNINDGDYEYIWKFNDRKRVEEWIVSSDHDNNEGQSKANLTFSTNNTALFHGYLSQQVPKDGVVKRTGYCNIRSPTKFLSFKREDNHDWSCFTHLLMRVRGDGRPYMVTISMDRFFDINWFDQYHYTLFTRGGPYWQIAKIPFSKFYVTSKGRIQDKQEPIQLERITHLSITIGDGNEGPFYLEIDYIACMFDENHKEAFAYESYVTDPAHVNT</sequence>
<dbReference type="STRING" id="400727.A0A2T7NXH2"/>
<dbReference type="GO" id="GO:0051082">
    <property type="term" value="F:unfolded protein binding"/>
    <property type="evidence" value="ECO:0007669"/>
    <property type="project" value="TreeGrafter"/>
</dbReference>
<evidence type="ECO:0000256" key="4">
    <source>
        <dbReference type="ARBA" id="ARBA00023186"/>
    </source>
</evidence>
<evidence type="ECO:0000313" key="6">
    <source>
        <dbReference type="EMBL" id="PVD25877.1"/>
    </source>
</evidence>
<keyword evidence="7" id="KW-1185">Reference proteome</keyword>
<dbReference type="InterPro" id="IPR013857">
    <property type="entry name" value="NADH-UbQ_OxRdtase-assoc_prot30"/>
</dbReference>
<dbReference type="OMA" id="KRTGYAN"/>
<dbReference type="GO" id="GO:0006120">
    <property type="term" value="P:mitochondrial electron transport, NADH to ubiquinone"/>
    <property type="evidence" value="ECO:0007669"/>
    <property type="project" value="TreeGrafter"/>
</dbReference>
<dbReference type="AlphaFoldDB" id="A0A2T7NXH2"/>
<dbReference type="Pfam" id="PF08547">
    <property type="entry name" value="CIA30"/>
    <property type="match status" value="1"/>
</dbReference>
<proteinExistence type="inferred from homology"/>
<evidence type="ECO:0000256" key="1">
    <source>
        <dbReference type="ARBA" id="ARBA00004173"/>
    </source>
</evidence>
<dbReference type="OrthoDB" id="42561at2759"/>
<reference evidence="6 7" key="1">
    <citation type="submission" date="2018-04" db="EMBL/GenBank/DDBJ databases">
        <title>The genome of golden apple snail Pomacea canaliculata provides insight into stress tolerance and invasive adaptation.</title>
        <authorList>
            <person name="Liu C."/>
            <person name="Liu B."/>
            <person name="Ren Y."/>
            <person name="Zhang Y."/>
            <person name="Wang H."/>
            <person name="Li S."/>
            <person name="Jiang F."/>
            <person name="Yin L."/>
            <person name="Zhang G."/>
            <person name="Qian W."/>
            <person name="Fan W."/>
        </authorList>
    </citation>
    <scope>NUCLEOTIDE SEQUENCE [LARGE SCALE GENOMIC DNA]</scope>
    <source>
        <strain evidence="6">SZHN2017</strain>
        <tissue evidence="6">Muscle</tissue>
    </source>
</reference>
<evidence type="ECO:0000313" key="7">
    <source>
        <dbReference type="Proteomes" id="UP000245119"/>
    </source>
</evidence>
<organism evidence="6 7">
    <name type="scientific">Pomacea canaliculata</name>
    <name type="common">Golden apple snail</name>
    <dbReference type="NCBI Taxonomy" id="400727"/>
    <lineage>
        <taxon>Eukaryota</taxon>
        <taxon>Metazoa</taxon>
        <taxon>Spiralia</taxon>
        <taxon>Lophotrochozoa</taxon>
        <taxon>Mollusca</taxon>
        <taxon>Gastropoda</taxon>
        <taxon>Caenogastropoda</taxon>
        <taxon>Architaenioglossa</taxon>
        <taxon>Ampullarioidea</taxon>
        <taxon>Ampullariidae</taxon>
        <taxon>Pomacea</taxon>
    </lineage>
</organism>
<evidence type="ECO:0000259" key="5">
    <source>
        <dbReference type="Pfam" id="PF08547"/>
    </source>
</evidence>
<comment type="subcellular location">
    <subcellularLocation>
        <location evidence="1">Mitochondrion</location>
    </subcellularLocation>
</comment>
<dbReference type="GO" id="GO:0005739">
    <property type="term" value="C:mitochondrion"/>
    <property type="evidence" value="ECO:0007669"/>
    <property type="project" value="UniProtKB-SubCell"/>
</dbReference>
<accession>A0A2T7NXH2</accession>
<gene>
    <name evidence="6" type="ORF">C0Q70_13541</name>
</gene>
<dbReference type="GO" id="GO:0032981">
    <property type="term" value="P:mitochondrial respiratory chain complex I assembly"/>
    <property type="evidence" value="ECO:0007669"/>
    <property type="project" value="TreeGrafter"/>
</dbReference>
<keyword evidence="4" id="KW-0143">Chaperone</keyword>
<dbReference type="InterPro" id="IPR039131">
    <property type="entry name" value="NDUFAF1"/>
</dbReference>
<name>A0A2T7NXH2_POMCA</name>
<feature type="domain" description="NADH:ubiquinone oxidoreductase intermediate-associated protein 30" evidence="5">
    <location>
        <begin position="97"/>
        <end position="270"/>
    </location>
</feature>
<dbReference type="Proteomes" id="UP000245119">
    <property type="component" value="Linkage Group LG8"/>
</dbReference>
<comment type="caution">
    <text evidence="6">The sequence shown here is derived from an EMBL/GenBank/DDBJ whole genome shotgun (WGS) entry which is preliminary data.</text>
</comment>